<dbReference type="KEGG" id="bhu:bhn_III084"/>
<organism evidence="1 2">
    <name type="scientific">Butyrivibrio hungatei</name>
    <dbReference type="NCBI Taxonomy" id="185008"/>
    <lineage>
        <taxon>Bacteria</taxon>
        <taxon>Bacillati</taxon>
        <taxon>Bacillota</taxon>
        <taxon>Clostridia</taxon>
        <taxon>Lachnospirales</taxon>
        <taxon>Lachnospiraceae</taxon>
        <taxon>Butyrivibrio</taxon>
    </lineage>
</organism>
<dbReference type="AlphaFoldDB" id="A0A1D9NXR4"/>
<evidence type="ECO:0000313" key="2">
    <source>
        <dbReference type="Proteomes" id="UP000179284"/>
    </source>
</evidence>
<dbReference type="Proteomes" id="UP000179284">
    <property type="component" value="Chromosome II"/>
</dbReference>
<gene>
    <name evidence="1" type="ORF">bhn_III084</name>
</gene>
<sequence length="86" mass="9784">MPKKSKLLEKLLSKPAPTSFTIRELDALMKQCGCEKFEGGRGSGIGYYHVETKRILQFDGPHPGNELYRYHVKMVIAFLKEVGEIE</sequence>
<name>A0A1D9NXR4_9FIRM</name>
<dbReference type="GO" id="GO:0003729">
    <property type="term" value="F:mRNA binding"/>
    <property type="evidence" value="ECO:0007669"/>
    <property type="project" value="InterPro"/>
</dbReference>
<dbReference type="InterPro" id="IPR012933">
    <property type="entry name" value="HicA_mRNA_interferase"/>
</dbReference>
<dbReference type="RefSeq" id="WP_022762335.1">
    <property type="nucleotide sequence ID" value="NZ_CP017830.1"/>
</dbReference>
<reference evidence="2" key="1">
    <citation type="submission" date="2016-10" db="EMBL/GenBank/DDBJ databases">
        <title>The complete genome sequence of the rumen bacterium Butyrivibrio hungatei MB2003.</title>
        <authorList>
            <person name="Palevich N."/>
            <person name="Kelly W.J."/>
            <person name="Leahy S.C."/>
            <person name="Altermann E."/>
            <person name="Rakonjac J."/>
            <person name="Attwood G.T."/>
        </authorList>
    </citation>
    <scope>NUCLEOTIDE SEQUENCE [LARGE SCALE GENOMIC DNA]</scope>
    <source>
        <strain evidence="2">MB2003</strain>
    </source>
</reference>
<keyword evidence="2" id="KW-1185">Reference proteome</keyword>
<dbReference type="EMBL" id="CP017830">
    <property type="protein sequence ID" value="AOZ95032.1"/>
    <property type="molecule type" value="Genomic_DNA"/>
</dbReference>
<accession>A0A1D9NXR4</accession>
<protein>
    <submittedName>
        <fullName evidence="1">HicA family protein</fullName>
    </submittedName>
</protein>
<dbReference type="OrthoDB" id="1447122at2"/>
<dbReference type="Pfam" id="PF07927">
    <property type="entry name" value="HicA_toxin"/>
    <property type="match status" value="1"/>
</dbReference>
<evidence type="ECO:0000313" key="1">
    <source>
        <dbReference type="EMBL" id="AOZ95032.1"/>
    </source>
</evidence>
<proteinExistence type="predicted"/>